<organism evidence="1 2">
    <name type="scientific">Thiorhodovibrio winogradskyi</name>
    <dbReference type="NCBI Taxonomy" id="77007"/>
    <lineage>
        <taxon>Bacteria</taxon>
        <taxon>Pseudomonadati</taxon>
        <taxon>Pseudomonadota</taxon>
        <taxon>Gammaproteobacteria</taxon>
        <taxon>Chromatiales</taxon>
        <taxon>Chromatiaceae</taxon>
        <taxon>Thiorhodovibrio</taxon>
    </lineage>
</organism>
<gene>
    <name evidence="1" type="ORF">Thiowin_02566</name>
</gene>
<accession>A0ABZ0S935</accession>
<name>A0ABZ0S935_9GAMM</name>
<protein>
    <recommendedName>
        <fullName evidence="3">Response regulatory domain-containing protein</fullName>
    </recommendedName>
</protein>
<reference evidence="1 2" key="1">
    <citation type="journal article" date="2023" name="Microorganisms">
        <title>Thiorhodovibrio frisius and Trv. litoralis spp. nov., Two Novel Members from a Clade of Fastidious Purple Sulfur Bacteria That Exhibit Unique Red-Shifted Light-Harvesting Capabilities.</title>
        <authorList>
            <person name="Methner A."/>
            <person name="Kuzyk S.B."/>
            <person name="Petersen J."/>
            <person name="Bauer S."/>
            <person name="Brinkmann H."/>
            <person name="Sichau K."/>
            <person name="Wanner G."/>
            <person name="Wolf J."/>
            <person name="Neumann-Schaal M."/>
            <person name="Henke P."/>
            <person name="Tank M."/>
            <person name="Sproer C."/>
            <person name="Bunk B."/>
            <person name="Overmann J."/>
        </authorList>
    </citation>
    <scope>NUCLEOTIDE SEQUENCE [LARGE SCALE GENOMIC DNA]</scope>
    <source>
        <strain evidence="1 2">DSM 6702</strain>
    </source>
</reference>
<dbReference type="EMBL" id="CP121472">
    <property type="protein sequence ID" value="WPL17541.1"/>
    <property type="molecule type" value="Genomic_DNA"/>
</dbReference>
<evidence type="ECO:0000313" key="1">
    <source>
        <dbReference type="EMBL" id="WPL17541.1"/>
    </source>
</evidence>
<keyword evidence="2" id="KW-1185">Reference proteome</keyword>
<evidence type="ECO:0008006" key="3">
    <source>
        <dbReference type="Google" id="ProtNLM"/>
    </source>
</evidence>
<sequence>MPTLFSIIESPGHPRLEDLYQRLGIEQVKLNSQRKALQALKKTAPDWVVAEFFYGFGNNYAGANVSNLDVLLATLRKQAPAARVIVLVTKDQAGYVPLLAERFPLHAVLSLPVAEADMEAALTHP</sequence>
<dbReference type="RefSeq" id="WP_328983352.1">
    <property type="nucleotide sequence ID" value="NZ_CP121472.1"/>
</dbReference>
<dbReference type="Proteomes" id="UP001432180">
    <property type="component" value="Chromosome"/>
</dbReference>
<proteinExistence type="predicted"/>
<evidence type="ECO:0000313" key="2">
    <source>
        <dbReference type="Proteomes" id="UP001432180"/>
    </source>
</evidence>